<protein>
    <submittedName>
        <fullName evidence="4">GH15 family glucan-1,4-alpha-glucosidase</fullName>
    </submittedName>
</protein>
<dbReference type="Pfam" id="PF00723">
    <property type="entry name" value="Glyco_hydro_15"/>
    <property type="match status" value="1"/>
</dbReference>
<dbReference type="PANTHER" id="PTHR31616">
    <property type="entry name" value="TREHALASE"/>
    <property type="match status" value="1"/>
</dbReference>
<evidence type="ECO:0000256" key="1">
    <source>
        <dbReference type="SAM" id="MobiDB-lite"/>
    </source>
</evidence>
<evidence type="ECO:0000259" key="2">
    <source>
        <dbReference type="Pfam" id="PF00723"/>
    </source>
</evidence>
<dbReference type="Gene3D" id="1.50.10.10">
    <property type="match status" value="1"/>
</dbReference>
<dbReference type="InterPro" id="IPR011613">
    <property type="entry name" value="GH15-like"/>
</dbReference>
<dbReference type="InterPro" id="IPR008928">
    <property type="entry name" value="6-hairpin_glycosidase_sf"/>
</dbReference>
<name>A0ABT9NXI4_9ACTN</name>
<dbReference type="Proteomes" id="UP001235712">
    <property type="component" value="Unassembled WGS sequence"/>
</dbReference>
<keyword evidence="5" id="KW-1185">Reference proteome</keyword>
<evidence type="ECO:0000313" key="5">
    <source>
        <dbReference type="Proteomes" id="UP001235712"/>
    </source>
</evidence>
<dbReference type="EMBL" id="JAUSQZ010000001">
    <property type="protein sequence ID" value="MDP9824864.1"/>
    <property type="molecule type" value="Genomic_DNA"/>
</dbReference>
<proteinExistence type="predicted"/>
<dbReference type="InterPro" id="IPR045582">
    <property type="entry name" value="Trehalase-like_N"/>
</dbReference>
<evidence type="ECO:0000259" key="3">
    <source>
        <dbReference type="Pfam" id="PF19291"/>
    </source>
</evidence>
<comment type="caution">
    <text evidence="4">The sequence shown here is derived from an EMBL/GenBank/DDBJ whole genome shotgun (WGS) entry which is preliminary data.</text>
</comment>
<dbReference type="SUPFAM" id="SSF48208">
    <property type="entry name" value="Six-hairpin glycosidases"/>
    <property type="match status" value="1"/>
</dbReference>
<dbReference type="InterPro" id="IPR012341">
    <property type="entry name" value="6hp_glycosidase-like_sf"/>
</dbReference>
<feature type="compositionally biased region" description="Low complexity" evidence="1">
    <location>
        <begin position="1"/>
        <end position="12"/>
    </location>
</feature>
<evidence type="ECO:0000313" key="4">
    <source>
        <dbReference type="EMBL" id="MDP9824864.1"/>
    </source>
</evidence>
<feature type="domain" description="Trehalase-like N-terminal" evidence="3">
    <location>
        <begin position="29"/>
        <end position="116"/>
    </location>
</feature>
<dbReference type="Pfam" id="PF19291">
    <property type="entry name" value="TREH_N"/>
    <property type="match status" value="1"/>
</dbReference>
<accession>A0ABT9NXI4</accession>
<reference evidence="4 5" key="1">
    <citation type="submission" date="2023-07" db="EMBL/GenBank/DDBJ databases">
        <title>Sequencing the genomes of 1000 actinobacteria strains.</title>
        <authorList>
            <person name="Klenk H.-P."/>
        </authorList>
    </citation>
    <scope>NUCLEOTIDE SEQUENCE [LARGE SCALE GENOMIC DNA]</scope>
    <source>
        <strain evidence="4 5">DSM 44388</strain>
    </source>
</reference>
<dbReference type="RefSeq" id="WP_307238052.1">
    <property type="nucleotide sequence ID" value="NZ_JAUSQZ010000001.1"/>
</dbReference>
<dbReference type="PANTHER" id="PTHR31616:SF0">
    <property type="entry name" value="GLUCAN 1,4-ALPHA-GLUCOSIDASE"/>
    <property type="match status" value="1"/>
</dbReference>
<feature type="domain" description="GH15-like" evidence="2">
    <location>
        <begin position="241"/>
        <end position="595"/>
    </location>
</feature>
<organism evidence="4 5">
    <name type="scientific">Kineosporia succinea</name>
    <dbReference type="NCBI Taxonomy" id="84632"/>
    <lineage>
        <taxon>Bacteria</taxon>
        <taxon>Bacillati</taxon>
        <taxon>Actinomycetota</taxon>
        <taxon>Actinomycetes</taxon>
        <taxon>Kineosporiales</taxon>
        <taxon>Kineosporiaceae</taxon>
        <taxon>Kineosporia</taxon>
    </lineage>
</organism>
<gene>
    <name evidence="4" type="ORF">J2S57_000613</name>
</gene>
<feature type="region of interest" description="Disordered" evidence="1">
    <location>
        <begin position="1"/>
        <end position="21"/>
    </location>
</feature>
<sequence length="608" mass="66197">MTTPSASPSTPSLGRRTDPTDYRDLRDYAALGDGRTVALVSRGGSVDWFPVPDLDSAPPFAALLDAEDGGRLELAPTVDWTVERRYVRGTNVVETTYTTARGRVRVTDSLNSGVAGRLPWAELARRVEGLEGSVPMAWRVRAGSGLGGYSPWVEDTAHGPVLRMDEVMMAVRLRDAGSAEVEEQQIAGRFETSGGSRHLVAVVGTHSEPLNLAHVDDIDARIDRSIAGWQEWTGQVGYDGPYADEVLRSALVLKLLLHSPTGAIAAAATTSLPENPAGGKNWDYRYTWVRDTAYTLDALIRLGLREEVHAAVAWLLATIRRNGLQVFYRLNGDLPGSRTYADVPGWKGSQPVVTGNRAAGQQQLGMFGDLFSVVRSYVEAGHVLDLGTSRLLAGLADHCCDTWQQRDAGIWELEDDQHYTSSKMGCWQALDCAVVLASEFGQLPGPVERWRAERDRIGAWIEEFCWSSSRQAYTWFAGSDELDASVLQGALCGFDTGPRMSSTIDALRSELGEGPLLYRYSGMRVEEGAFVTCSFWMVSALVAVGRGDEARELLEQMNALTNDVGIFAEMIDPATGDFLGNLPQGLSHLSHIDAVLAVAGLDRSEDRS</sequence>